<dbReference type="KEGG" id="ttf:THTE_1187"/>
<dbReference type="AlphaFoldDB" id="A0A286RCV6"/>
<sequence length="38" mass="4006">MPGASRRVRASVLAWALSIASHSRTVADPPNCTADQLV</sequence>
<dbReference type="Proteomes" id="UP000215086">
    <property type="component" value="Chromosome"/>
</dbReference>
<dbReference type="EMBL" id="CP018477">
    <property type="protein sequence ID" value="ASV73789.1"/>
    <property type="molecule type" value="Genomic_DNA"/>
</dbReference>
<reference evidence="1 2" key="1">
    <citation type="journal article" name="Front. Microbiol.">
        <title>Sugar Metabolism of the First Thermophilic Planctomycete Thermogutta terrifontis: Comparative Genomic and Transcriptomic Approaches.</title>
        <authorList>
            <person name="Elcheninov A.G."/>
            <person name="Menzel P."/>
            <person name="Gudbergsdottir S.R."/>
            <person name="Slesarev A.I."/>
            <person name="Kadnikov V.V."/>
            <person name="Krogh A."/>
            <person name="Bonch-Osmolovskaya E.A."/>
            <person name="Peng X."/>
            <person name="Kublanov I.V."/>
        </authorList>
    </citation>
    <scope>NUCLEOTIDE SEQUENCE [LARGE SCALE GENOMIC DNA]</scope>
    <source>
        <strain evidence="1 2">R1</strain>
    </source>
</reference>
<proteinExistence type="predicted"/>
<keyword evidence="2" id="KW-1185">Reference proteome</keyword>
<name>A0A286RCV6_9BACT</name>
<gene>
    <name evidence="1" type="ORF">THTE_1187</name>
</gene>
<accession>A0A286RCV6</accession>
<evidence type="ECO:0000313" key="2">
    <source>
        <dbReference type="Proteomes" id="UP000215086"/>
    </source>
</evidence>
<evidence type="ECO:0000313" key="1">
    <source>
        <dbReference type="EMBL" id="ASV73789.1"/>
    </source>
</evidence>
<organism evidence="1 2">
    <name type="scientific">Thermogutta terrifontis</name>
    <dbReference type="NCBI Taxonomy" id="1331910"/>
    <lineage>
        <taxon>Bacteria</taxon>
        <taxon>Pseudomonadati</taxon>
        <taxon>Planctomycetota</taxon>
        <taxon>Planctomycetia</taxon>
        <taxon>Pirellulales</taxon>
        <taxon>Thermoguttaceae</taxon>
        <taxon>Thermogutta</taxon>
    </lineage>
</organism>
<protein>
    <submittedName>
        <fullName evidence="1">Uncharacterized protein</fullName>
    </submittedName>
</protein>